<keyword evidence="3" id="KW-1185">Reference proteome</keyword>
<feature type="domain" description="DnaJ homologue subfamily C member 28 conserved" evidence="1">
    <location>
        <begin position="13"/>
        <end position="80"/>
    </location>
</feature>
<dbReference type="InterPro" id="IPR018961">
    <property type="entry name" value="DnaJ_homolog_subfam-C_membr-28"/>
</dbReference>
<evidence type="ECO:0000313" key="2">
    <source>
        <dbReference type="EMBL" id="MFC0675361.1"/>
    </source>
</evidence>
<accession>A0ABV6RF21</accession>
<gene>
    <name evidence="2" type="ORF">ACFFF6_15455</name>
</gene>
<reference evidence="2 3" key="1">
    <citation type="submission" date="2024-09" db="EMBL/GenBank/DDBJ databases">
        <authorList>
            <person name="Sun Q."/>
            <person name="Mori K."/>
        </authorList>
    </citation>
    <scope>NUCLEOTIDE SEQUENCE [LARGE SCALE GENOMIC DNA]</scope>
    <source>
        <strain evidence="2 3">CICC 10874</strain>
    </source>
</reference>
<dbReference type="RefSeq" id="WP_376982333.1">
    <property type="nucleotide sequence ID" value="NZ_JBHLSV010000022.1"/>
</dbReference>
<organism evidence="2 3">
    <name type="scientific">Brachybacterium hainanense</name>
    <dbReference type="NCBI Taxonomy" id="1541174"/>
    <lineage>
        <taxon>Bacteria</taxon>
        <taxon>Bacillati</taxon>
        <taxon>Actinomycetota</taxon>
        <taxon>Actinomycetes</taxon>
        <taxon>Micrococcales</taxon>
        <taxon>Dermabacteraceae</taxon>
        <taxon>Brachybacterium</taxon>
    </lineage>
</organism>
<dbReference type="Proteomes" id="UP001589793">
    <property type="component" value="Unassembled WGS sequence"/>
</dbReference>
<sequence>MTGPPMTPEEQRIEGAIEAAIARGDFDDLPGSGEPLRLPSTHDPDWWIKERLEGDDVDRDALLPVVVLLRREHDQLEETLEALGTAQQVRDYLEDFNERVLADRAANPLARMLAPTVEVEERVAAWEAVHQEPEPAAAPEPVRRRRWWPWSG</sequence>
<evidence type="ECO:0000259" key="1">
    <source>
        <dbReference type="Pfam" id="PF09350"/>
    </source>
</evidence>
<proteinExistence type="predicted"/>
<dbReference type="Pfam" id="PF09350">
    <property type="entry name" value="DJC28_CD"/>
    <property type="match status" value="1"/>
</dbReference>
<evidence type="ECO:0000313" key="3">
    <source>
        <dbReference type="Proteomes" id="UP001589793"/>
    </source>
</evidence>
<name>A0ABV6RF21_9MICO</name>
<protein>
    <submittedName>
        <fullName evidence="2">DUF1992 domain-containing protein</fullName>
    </submittedName>
</protein>
<dbReference type="EMBL" id="JBHLSV010000022">
    <property type="protein sequence ID" value="MFC0675361.1"/>
    <property type="molecule type" value="Genomic_DNA"/>
</dbReference>
<comment type="caution">
    <text evidence="2">The sequence shown here is derived from an EMBL/GenBank/DDBJ whole genome shotgun (WGS) entry which is preliminary data.</text>
</comment>